<evidence type="ECO:0000313" key="3">
    <source>
        <dbReference type="EMBL" id="HIH69799.1"/>
    </source>
</evidence>
<name>A0A832VZS0_9EURY</name>
<dbReference type="InterPro" id="IPR025420">
    <property type="entry name" value="DUF4143"/>
</dbReference>
<reference evidence="3" key="1">
    <citation type="journal article" date="2020" name="bioRxiv">
        <title>A rank-normalized archaeal taxonomy based on genome phylogeny resolves widespread incomplete and uneven classifications.</title>
        <authorList>
            <person name="Rinke C."/>
            <person name="Chuvochina M."/>
            <person name="Mussig A.J."/>
            <person name="Chaumeil P.-A."/>
            <person name="Waite D.W."/>
            <person name="Whitman W.B."/>
            <person name="Parks D.H."/>
            <person name="Hugenholtz P."/>
        </authorList>
    </citation>
    <scope>NUCLEOTIDE SEQUENCE</scope>
    <source>
        <strain evidence="3">UBA12518</strain>
    </source>
</reference>
<sequence>MKRDDVVDYLKEYESFEPELIERQLSVPLESQFVISIIGPRRAGKTYYLFQLSRKIGDHIYLNFEDSRLYGIEYTDLRDIIRIFIEIYGKEPKYLFLDEIQNMKNWEIIIRELHDLKKYRLFLTGSSSKLLSKEIATQLRGRTLSYLLLPFSFKEFLKSKGLMMEKYVSRDESAKIRNYLLEYMEFGGFPDVVLNEEKIKILREYADLILFRDFIERHQIKNIELARFLHTSTIRNFSKEISVNSIFNRLKSMGVRVSKNTVYDYLSKLEDTAFFFFLRKYSEKPHLRESYPKKVYLCDTGLTKIARSSEDKGKLMENVVFLELLRKRNLNPLMDVFYWRDYHQREVDFVVKEGNRVKQLVQVTYELTPENEKREINSLLKASKELGCKNLVVITWDRDEVLEINGKEIKILQLWKWLTEEV</sequence>
<proteinExistence type="predicted"/>
<evidence type="ECO:0000313" key="4">
    <source>
        <dbReference type="Proteomes" id="UP000600363"/>
    </source>
</evidence>
<feature type="domain" description="DUF4143" evidence="2">
    <location>
        <begin position="212"/>
        <end position="363"/>
    </location>
</feature>
<comment type="caution">
    <text evidence="3">The sequence shown here is derived from an EMBL/GenBank/DDBJ whole genome shotgun (WGS) entry which is preliminary data.</text>
</comment>
<protein>
    <submittedName>
        <fullName evidence="3">ATP-binding protein</fullName>
    </submittedName>
</protein>
<gene>
    <name evidence="3" type="ORF">HA299_04165</name>
</gene>
<keyword evidence="3" id="KW-0547">Nucleotide-binding</keyword>
<accession>A0A832VZS0</accession>
<dbReference type="Proteomes" id="UP000600363">
    <property type="component" value="Unassembled WGS sequence"/>
</dbReference>
<evidence type="ECO:0000259" key="1">
    <source>
        <dbReference type="Pfam" id="PF13173"/>
    </source>
</evidence>
<dbReference type="Pfam" id="PF13635">
    <property type="entry name" value="DUF4143"/>
    <property type="match status" value="1"/>
</dbReference>
<dbReference type="EMBL" id="DUIH01000012">
    <property type="protein sequence ID" value="HIH69799.1"/>
    <property type="molecule type" value="Genomic_DNA"/>
</dbReference>
<feature type="domain" description="AAA" evidence="1">
    <location>
        <begin position="34"/>
        <end position="157"/>
    </location>
</feature>
<dbReference type="SUPFAM" id="SSF52540">
    <property type="entry name" value="P-loop containing nucleoside triphosphate hydrolases"/>
    <property type="match status" value="1"/>
</dbReference>
<organism evidence="3 4">
    <name type="scientific">Methermicoccus shengliensis</name>
    <dbReference type="NCBI Taxonomy" id="660064"/>
    <lineage>
        <taxon>Archaea</taxon>
        <taxon>Methanobacteriati</taxon>
        <taxon>Methanobacteriota</taxon>
        <taxon>Stenosarchaea group</taxon>
        <taxon>Methanomicrobia</taxon>
        <taxon>Methanosarcinales</taxon>
        <taxon>Methermicoccaceae</taxon>
        <taxon>Methermicoccus</taxon>
    </lineage>
</organism>
<dbReference type="RefSeq" id="WP_042688055.1">
    <property type="nucleotide sequence ID" value="NZ_DUIH01000012.1"/>
</dbReference>
<dbReference type="Pfam" id="PF13173">
    <property type="entry name" value="AAA_14"/>
    <property type="match status" value="1"/>
</dbReference>
<dbReference type="GO" id="GO:0005524">
    <property type="term" value="F:ATP binding"/>
    <property type="evidence" value="ECO:0007669"/>
    <property type="project" value="UniProtKB-KW"/>
</dbReference>
<dbReference type="InterPro" id="IPR027417">
    <property type="entry name" value="P-loop_NTPase"/>
</dbReference>
<evidence type="ECO:0000259" key="2">
    <source>
        <dbReference type="Pfam" id="PF13635"/>
    </source>
</evidence>
<dbReference type="AlphaFoldDB" id="A0A832VZS0"/>
<dbReference type="PANTHER" id="PTHR33295:SF8">
    <property type="entry name" value="AAA+ ATPASE DOMAIN-CONTAINING PROTEIN"/>
    <property type="match status" value="1"/>
</dbReference>
<dbReference type="InterPro" id="IPR041682">
    <property type="entry name" value="AAA_14"/>
</dbReference>
<keyword evidence="3" id="KW-0067">ATP-binding</keyword>
<dbReference type="PANTHER" id="PTHR33295">
    <property type="entry name" value="ATPASE"/>
    <property type="match status" value="1"/>
</dbReference>